<dbReference type="Proteomes" id="UP001239085">
    <property type="component" value="Unassembled WGS sequence"/>
</dbReference>
<gene>
    <name evidence="2" type="ORF">QFZ46_000271</name>
</gene>
<organism evidence="2 3">
    <name type="scientific">Microbacterium murale</name>
    <dbReference type="NCBI Taxonomy" id="1081040"/>
    <lineage>
        <taxon>Bacteria</taxon>
        <taxon>Bacillati</taxon>
        <taxon>Actinomycetota</taxon>
        <taxon>Actinomycetes</taxon>
        <taxon>Micrococcales</taxon>
        <taxon>Microbacteriaceae</taxon>
        <taxon>Microbacterium</taxon>
    </lineage>
</organism>
<name>A0ABU0P447_9MICO</name>
<sequence>MRRMLAIGMLGLVLALGTTGCSSDLVCPAIGWNNTVQVDASAFGDAVLVQLCVDAGCSAGPGEEPAPSSDMGMPVHAEDGVFNLSMTAPEEATIRVYDAAGTLLQESGHEIEWTHSTEACGGPGVAAPITVIPERPS</sequence>
<keyword evidence="1" id="KW-0732">Signal</keyword>
<dbReference type="PROSITE" id="PS51257">
    <property type="entry name" value="PROKAR_LIPOPROTEIN"/>
    <property type="match status" value="1"/>
</dbReference>
<evidence type="ECO:0000313" key="2">
    <source>
        <dbReference type="EMBL" id="MDQ0642111.1"/>
    </source>
</evidence>
<dbReference type="RefSeq" id="WP_307357568.1">
    <property type="nucleotide sequence ID" value="NZ_JAUSXK010000001.1"/>
</dbReference>
<protein>
    <recommendedName>
        <fullName evidence="4">Lipoprotein</fullName>
    </recommendedName>
</protein>
<keyword evidence="3" id="KW-1185">Reference proteome</keyword>
<feature type="chain" id="PRO_5045252276" description="Lipoprotein" evidence="1">
    <location>
        <begin position="24"/>
        <end position="137"/>
    </location>
</feature>
<accession>A0ABU0P447</accession>
<proteinExistence type="predicted"/>
<reference evidence="2 3" key="1">
    <citation type="submission" date="2023-07" db="EMBL/GenBank/DDBJ databases">
        <title>Comparative genomics of wheat-associated soil bacteria to identify genetic determinants of phenazine resistance.</title>
        <authorList>
            <person name="Mouncey N."/>
        </authorList>
    </citation>
    <scope>NUCLEOTIDE SEQUENCE [LARGE SCALE GENOMIC DNA]</scope>
    <source>
        <strain evidence="2 3">W2I7</strain>
    </source>
</reference>
<evidence type="ECO:0008006" key="4">
    <source>
        <dbReference type="Google" id="ProtNLM"/>
    </source>
</evidence>
<evidence type="ECO:0000256" key="1">
    <source>
        <dbReference type="SAM" id="SignalP"/>
    </source>
</evidence>
<dbReference type="EMBL" id="JAUSXK010000001">
    <property type="protein sequence ID" value="MDQ0642111.1"/>
    <property type="molecule type" value="Genomic_DNA"/>
</dbReference>
<feature type="signal peptide" evidence="1">
    <location>
        <begin position="1"/>
        <end position="23"/>
    </location>
</feature>
<comment type="caution">
    <text evidence="2">The sequence shown here is derived from an EMBL/GenBank/DDBJ whole genome shotgun (WGS) entry which is preliminary data.</text>
</comment>
<evidence type="ECO:0000313" key="3">
    <source>
        <dbReference type="Proteomes" id="UP001239085"/>
    </source>
</evidence>